<feature type="binding site" evidence="8">
    <location>
        <position position="239"/>
    </location>
    <ligand>
        <name>shikimate</name>
        <dbReference type="ChEBI" id="CHEBI:36208"/>
    </ligand>
</feature>
<dbReference type="InterPro" id="IPR041121">
    <property type="entry name" value="SDH_C"/>
</dbReference>
<evidence type="ECO:0000256" key="5">
    <source>
        <dbReference type="ARBA" id="ARBA00023002"/>
    </source>
</evidence>
<dbReference type="Pfam" id="PF01488">
    <property type="entry name" value="Shikimate_DH"/>
    <property type="match status" value="1"/>
</dbReference>
<keyword evidence="5 8" id="KW-0560">Oxidoreductase</keyword>
<dbReference type="NCBIfam" id="TIGR00507">
    <property type="entry name" value="aroE"/>
    <property type="match status" value="1"/>
</dbReference>
<dbReference type="GO" id="GO:0005829">
    <property type="term" value="C:cytosol"/>
    <property type="evidence" value="ECO:0007669"/>
    <property type="project" value="TreeGrafter"/>
</dbReference>
<feature type="binding site" evidence="8">
    <location>
        <position position="260"/>
    </location>
    <ligand>
        <name>NADP(+)</name>
        <dbReference type="ChEBI" id="CHEBI:58349"/>
    </ligand>
</feature>
<keyword evidence="4 8" id="KW-0521">NADP</keyword>
<feature type="binding site" evidence="8">
    <location>
        <position position="237"/>
    </location>
    <ligand>
        <name>NADP(+)</name>
        <dbReference type="ChEBI" id="CHEBI:58349"/>
    </ligand>
</feature>
<dbReference type="STRING" id="28181.BEN30_16560"/>
<dbReference type="Pfam" id="PF08501">
    <property type="entry name" value="Shikimate_dh_N"/>
    <property type="match status" value="1"/>
</dbReference>
<dbReference type="GO" id="GO:0004764">
    <property type="term" value="F:shikimate 3-dehydrogenase (NADP+) activity"/>
    <property type="evidence" value="ECO:0007669"/>
    <property type="project" value="UniProtKB-UniRule"/>
</dbReference>
<comment type="caution">
    <text evidence="8">Lacks conserved residue(s) required for the propagation of feature annotation.</text>
</comment>
<keyword evidence="6 8" id="KW-0057">Aromatic amino acid biosynthesis</keyword>
<dbReference type="Pfam" id="PF18317">
    <property type="entry name" value="SDH_C"/>
    <property type="match status" value="1"/>
</dbReference>
<evidence type="ECO:0000259" key="9">
    <source>
        <dbReference type="Pfam" id="PF01488"/>
    </source>
</evidence>
<dbReference type="InterPro" id="IPR011342">
    <property type="entry name" value="Shikimate_DH"/>
</dbReference>
<dbReference type="GO" id="GO:0009073">
    <property type="term" value="P:aromatic amino acid family biosynthetic process"/>
    <property type="evidence" value="ECO:0007669"/>
    <property type="project" value="UniProtKB-KW"/>
</dbReference>
<dbReference type="InterPro" id="IPR022893">
    <property type="entry name" value="Shikimate_DH_fam"/>
</dbReference>
<dbReference type="RefSeq" id="WP_069959274.1">
    <property type="nucleotide sequence ID" value="NZ_MCGG01000071.1"/>
</dbReference>
<evidence type="ECO:0000313" key="13">
    <source>
        <dbReference type="Proteomes" id="UP000095347"/>
    </source>
</evidence>
<comment type="subunit">
    <text evidence="8">Homodimer.</text>
</comment>
<dbReference type="CDD" id="cd01065">
    <property type="entry name" value="NAD_bind_Shikimate_DH"/>
    <property type="match status" value="1"/>
</dbReference>
<dbReference type="HAMAP" id="MF_00222">
    <property type="entry name" value="Shikimate_DH_AroE"/>
    <property type="match status" value="1"/>
</dbReference>
<feature type="domain" description="Quinate/shikimate 5-dehydrogenase/glutamyl-tRNA reductase" evidence="9">
    <location>
        <begin position="140"/>
        <end position="183"/>
    </location>
</feature>
<comment type="function">
    <text evidence="8">Involved in the biosynthesis of the chorismate, which leads to the biosynthesis of aromatic amino acids. Catalyzes the reversible NADPH linked reduction of 3-dehydroshikimate (DHSA) to yield shikimate (SA).</text>
</comment>
<evidence type="ECO:0000259" key="11">
    <source>
        <dbReference type="Pfam" id="PF18317"/>
    </source>
</evidence>
<comment type="caution">
    <text evidence="12">The sequence shown here is derived from an EMBL/GenBank/DDBJ whole genome shotgun (WGS) entry which is preliminary data.</text>
</comment>
<protein>
    <recommendedName>
        <fullName evidence="2 8">Shikimate dehydrogenase (NADP(+))</fullName>
        <shortName evidence="8">SDH</shortName>
        <ecNumber evidence="2 8">1.1.1.25</ecNumber>
    </recommendedName>
</protein>
<dbReference type="GO" id="GO:0050661">
    <property type="term" value="F:NADP binding"/>
    <property type="evidence" value="ECO:0007669"/>
    <property type="project" value="InterPro"/>
</dbReference>
<dbReference type="Proteomes" id="UP000095347">
    <property type="component" value="Unassembled WGS sequence"/>
</dbReference>
<feature type="binding site" evidence="8">
    <location>
        <position position="118"/>
    </location>
    <ligand>
        <name>shikimate</name>
        <dbReference type="ChEBI" id="CHEBI:36208"/>
    </ligand>
</feature>
<dbReference type="GO" id="GO:0019632">
    <property type="term" value="P:shikimate metabolic process"/>
    <property type="evidence" value="ECO:0007669"/>
    <property type="project" value="InterPro"/>
</dbReference>
<evidence type="ECO:0000256" key="8">
    <source>
        <dbReference type="HAMAP-Rule" id="MF_00222"/>
    </source>
</evidence>
<dbReference type="GO" id="GO:0008652">
    <property type="term" value="P:amino acid biosynthetic process"/>
    <property type="evidence" value="ECO:0007669"/>
    <property type="project" value="UniProtKB-KW"/>
</dbReference>
<accession>A0A1E5Q444</accession>
<dbReference type="SUPFAM" id="SSF51735">
    <property type="entry name" value="NAD(P)-binding Rossmann-fold domains"/>
    <property type="match status" value="1"/>
</dbReference>
<dbReference type="Gene3D" id="3.40.50.720">
    <property type="entry name" value="NAD(P)-binding Rossmann-like Domain"/>
    <property type="match status" value="1"/>
</dbReference>
<evidence type="ECO:0000313" key="12">
    <source>
        <dbReference type="EMBL" id="OEJ64420.1"/>
    </source>
</evidence>
<feature type="binding site" evidence="8">
    <location>
        <position position="102"/>
    </location>
    <ligand>
        <name>shikimate</name>
        <dbReference type="ChEBI" id="CHEBI:36208"/>
    </ligand>
</feature>
<evidence type="ECO:0000256" key="7">
    <source>
        <dbReference type="ARBA" id="ARBA00049442"/>
    </source>
</evidence>
<organism evidence="12 13">
    <name type="scientific">Magnetovibrio blakemorei</name>
    <dbReference type="NCBI Taxonomy" id="28181"/>
    <lineage>
        <taxon>Bacteria</taxon>
        <taxon>Pseudomonadati</taxon>
        <taxon>Pseudomonadota</taxon>
        <taxon>Alphaproteobacteria</taxon>
        <taxon>Rhodospirillales</taxon>
        <taxon>Magnetovibrionaceae</taxon>
        <taxon>Magnetovibrio</taxon>
    </lineage>
</organism>
<reference evidence="13" key="1">
    <citation type="submission" date="2016-07" db="EMBL/GenBank/DDBJ databases">
        <authorList>
            <person name="Florea S."/>
            <person name="Webb J.S."/>
            <person name="Jaromczyk J."/>
            <person name="Schardl C.L."/>
        </authorList>
    </citation>
    <scope>NUCLEOTIDE SEQUENCE [LARGE SCALE GENOMIC DNA]</scope>
    <source>
        <strain evidence="13">MV-1</strain>
    </source>
</reference>
<keyword evidence="3 8" id="KW-0028">Amino-acid biosynthesis</keyword>
<feature type="binding site" evidence="8">
    <location>
        <begin position="144"/>
        <end position="148"/>
    </location>
    <ligand>
        <name>NADP(+)</name>
        <dbReference type="ChEBI" id="CHEBI:58349"/>
    </ligand>
</feature>
<comment type="catalytic activity">
    <reaction evidence="7 8">
        <text>shikimate + NADP(+) = 3-dehydroshikimate + NADPH + H(+)</text>
        <dbReference type="Rhea" id="RHEA:17737"/>
        <dbReference type="ChEBI" id="CHEBI:15378"/>
        <dbReference type="ChEBI" id="CHEBI:16630"/>
        <dbReference type="ChEBI" id="CHEBI:36208"/>
        <dbReference type="ChEBI" id="CHEBI:57783"/>
        <dbReference type="ChEBI" id="CHEBI:58349"/>
        <dbReference type="EC" id="1.1.1.25"/>
    </reaction>
</comment>
<name>A0A1E5Q444_9PROT</name>
<dbReference type="InterPro" id="IPR006151">
    <property type="entry name" value="Shikm_DH/Glu-tRNA_Rdtase"/>
</dbReference>
<comment type="similarity">
    <text evidence="8">Belongs to the shikimate dehydrogenase family.</text>
</comment>
<evidence type="ECO:0000256" key="1">
    <source>
        <dbReference type="ARBA" id="ARBA00004871"/>
    </source>
</evidence>
<dbReference type="NCBIfam" id="NF001312">
    <property type="entry name" value="PRK00258.1-4"/>
    <property type="match status" value="1"/>
</dbReference>
<dbReference type="InterPro" id="IPR036291">
    <property type="entry name" value="NAD(P)-bd_dom_sf"/>
</dbReference>
<feature type="domain" description="SDH C-terminal" evidence="11">
    <location>
        <begin position="260"/>
        <end position="282"/>
    </location>
</feature>
<evidence type="ECO:0000256" key="2">
    <source>
        <dbReference type="ARBA" id="ARBA00012962"/>
    </source>
</evidence>
<evidence type="ECO:0000256" key="3">
    <source>
        <dbReference type="ARBA" id="ARBA00022605"/>
    </source>
</evidence>
<evidence type="ECO:0000256" key="4">
    <source>
        <dbReference type="ARBA" id="ARBA00022857"/>
    </source>
</evidence>
<sequence length="294" mass="31470">MSNTLKSVSAKAAPAPFLRAGVMGWPVDHSLSPKVHGFWLQQYDIEGEYVRIPVAPQDFAQKIKSLKADGFVGVNVTVPHKQAALRAVDEIHPLAQRIGAVNTVVVREDGSLFGFNTDGFGFLENLKAGFNAFDAGNGPAVVLGAGGAARAVIAALLDAGAPEVRILNRTKERAEDLAKDLRGLGSGSILVGDWERRGDYLQDAVLLTNTTTLGMHGRRSLDLDLTALPQSALVNDIVYVPLQTDLLARAQDRGNPTVDGLGMLLHQARPGFEAWFGRLPEVTDALRAHVLKGV</sequence>
<dbReference type="PANTHER" id="PTHR21089">
    <property type="entry name" value="SHIKIMATE DEHYDROGENASE"/>
    <property type="match status" value="1"/>
</dbReference>
<dbReference type="GO" id="GO:0009423">
    <property type="term" value="P:chorismate biosynthetic process"/>
    <property type="evidence" value="ECO:0007669"/>
    <property type="project" value="UniProtKB-UniRule"/>
</dbReference>
<feature type="binding site" evidence="8">
    <location>
        <position position="77"/>
    </location>
    <ligand>
        <name>shikimate</name>
        <dbReference type="ChEBI" id="CHEBI:36208"/>
    </ligand>
</feature>
<evidence type="ECO:0000259" key="10">
    <source>
        <dbReference type="Pfam" id="PF08501"/>
    </source>
</evidence>
<comment type="pathway">
    <text evidence="1 8">Metabolic intermediate biosynthesis; chorismate biosynthesis; chorismate from D-erythrose 4-phosphate and phosphoenolpyruvate: step 4/7.</text>
</comment>
<dbReference type="InterPro" id="IPR046346">
    <property type="entry name" value="Aminoacid_DH-like_N_sf"/>
</dbReference>
<feature type="binding site" evidence="8">
    <location>
        <begin position="168"/>
        <end position="173"/>
    </location>
    <ligand>
        <name>NADP(+)</name>
        <dbReference type="ChEBI" id="CHEBI:58349"/>
    </ligand>
</feature>
<dbReference type="OrthoDB" id="9792692at2"/>
<feature type="domain" description="Shikimate dehydrogenase substrate binding N-terminal" evidence="10">
    <location>
        <begin position="22"/>
        <end position="104"/>
    </location>
</feature>
<dbReference type="UniPathway" id="UPA00053">
    <property type="reaction ID" value="UER00087"/>
</dbReference>
<feature type="binding site" evidence="8">
    <location>
        <position position="267"/>
    </location>
    <ligand>
        <name>shikimate</name>
        <dbReference type="ChEBI" id="CHEBI:36208"/>
    </ligand>
</feature>
<dbReference type="EC" id="1.1.1.25" evidence="2 8"/>
<dbReference type="SUPFAM" id="SSF53223">
    <property type="entry name" value="Aminoacid dehydrogenase-like, N-terminal domain"/>
    <property type="match status" value="1"/>
</dbReference>
<feature type="binding site" evidence="8">
    <location>
        <begin position="30"/>
        <end position="32"/>
    </location>
    <ligand>
        <name>shikimate</name>
        <dbReference type="ChEBI" id="CHEBI:36208"/>
    </ligand>
</feature>
<dbReference type="InterPro" id="IPR013708">
    <property type="entry name" value="Shikimate_DH-bd_N"/>
</dbReference>
<evidence type="ECO:0000256" key="6">
    <source>
        <dbReference type="ARBA" id="ARBA00023141"/>
    </source>
</evidence>
<dbReference type="AlphaFoldDB" id="A0A1E5Q444"/>
<gene>
    <name evidence="8" type="primary">aroE</name>
    <name evidence="12" type="ORF">BEN30_16560</name>
</gene>
<feature type="active site" description="Proton acceptor" evidence="8">
    <location>
        <position position="81"/>
    </location>
</feature>
<proteinExistence type="inferred from homology"/>
<dbReference type="PANTHER" id="PTHR21089:SF1">
    <property type="entry name" value="BIFUNCTIONAL 3-DEHYDROQUINATE DEHYDRATASE_SHIKIMATE DEHYDROGENASE, CHLOROPLASTIC"/>
    <property type="match status" value="1"/>
</dbReference>
<dbReference type="Gene3D" id="3.40.50.10860">
    <property type="entry name" value="Leucine Dehydrogenase, chain A, domain 1"/>
    <property type="match status" value="1"/>
</dbReference>
<dbReference type="EMBL" id="MCGG01000071">
    <property type="protein sequence ID" value="OEJ64420.1"/>
    <property type="molecule type" value="Genomic_DNA"/>
</dbReference>
<keyword evidence="13" id="KW-1185">Reference proteome</keyword>